<protein>
    <submittedName>
        <fullName evidence="1">Uncharacterized protein</fullName>
    </submittedName>
</protein>
<sequence>MYLMRVYQFVEVRVSDELPSTFGLLLDGSAFSGRHYIAIFAVFKDPDMCHGTEVREGPDYYDGTDCYTRRFVLLAFYPLDVEDDLGAQSVFDLIADTLSRYTSLGGGNALHGG</sequence>
<evidence type="ECO:0000313" key="2">
    <source>
        <dbReference type="Proteomes" id="UP000429607"/>
    </source>
</evidence>
<comment type="caution">
    <text evidence="1">The sequence shown here is derived from an EMBL/GenBank/DDBJ whole genome shotgun (WGS) entry which is preliminary data.</text>
</comment>
<proteinExistence type="predicted"/>
<dbReference type="AlphaFoldDB" id="A0A6A3NY68"/>
<reference evidence="1 2" key="1">
    <citation type="submission" date="2018-09" db="EMBL/GenBank/DDBJ databases">
        <title>Genomic investigation of the strawberry pathogen Phytophthora fragariae indicates pathogenicity is determined by transcriptional variation in three key races.</title>
        <authorList>
            <person name="Adams T.M."/>
            <person name="Armitage A.D."/>
            <person name="Sobczyk M.K."/>
            <person name="Bates H.J."/>
            <person name="Dunwell J.M."/>
            <person name="Nellist C.F."/>
            <person name="Harrison R.J."/>
        </authorList>
    </citation>
    <scope>NUCLEOTIDE SEQUENCE [LARGE SCALE GENOMIC DNA]</scope>
    <source>
        <strain evidence="1 2">SCRP249</strain>
    </source>
</reference>
<dbReference type="PANTHER" id="PTHR40866">
    <property type="entry name" value="BED-TYPE DOMAIN-CONTAINING PROTEIN"/>
    <property type="match status" value="1"/>
</dbReference>
<dbReference type="Proteomes" id="UP000429607">
    <property type="component" value="Unassembled WGS sequence"/>
</dbReference>
<gene>
    <name evidence="1" type="ORF">PR001_g3969</name>
</gene>
<name>A0A6A3NY68_9STRA</name>
<dbReference type="EMBL" id="QXFV01000155">
    <property type="protein sequence ID" value="KAE9048005.1"/>
    <property type="molecule type" value="Genomic_DNA"/>
</dbReference>
<evidence type="ECO:0000313" key="1">
    <source>
        <dbReference type="EMBL" id="KAE9048005.1"/>
    </source>
</evidence>
<accession>A0A6A3NY68</accession>
<organism evidence="1 2">
    <name type="scientific">Phytophthora rubi</name>
    <dbReference type="NCBI Taxonomy" id="129364"/>
    <lineage>
        <taxon>Eukaryota</taxon>
        <taxon>Sar</taxon>
        <taxon>Stramenopiles</taxon>
        <taxon>Oomycota</taxon>
        <taxon>Peronosporomycetes</taxon>
        <taxon>Peronosporales</taxon>
        <taxon>Peronosporaceae</taxon>
        <taxon>Phytophthora</taxon>
    </lineage>
</organism>
<dbReference type="PANTHER" id="PTHR40866:SF1">
    <property type="entry name" value="BED-TYPE DOMAIN-CONTAINING PROTEIN"/>
    <property type="match status" value="1"/>
</dbReference>